<keyword evidence="2" id="KW-1185">Reference proteome</keyword>
<protein>
    <submittedName>
        <fullName evidence="1">Uncharacterized protein</fullName>
    </submittedName>
</protein>
<proteinExistence type="predicted"/>
<dbReference type="EMBL" id="VIBQ01000009">
    <property type="protein sequence ID" value="KAB8336705.1"/>
    <property type="molecule type" value="Genomic_DNA"/>
</dbReference>
<accession>A0A5N6KNP1</accession>
<evidence type="ECO:0000313" key="1">
    <source>
        <dbReference type="EMBL" id="KAB8336705.1"/>
    </source>
</evidence>
<reference evidence="1 2" key="1">
    <citation type="submission" date="2019-06" db="EMBL/GenBank/DDBJ databases">
        <title>A chromosomal-level reference genome of Carpinus fangiana (Coryloideae, Betulaceae).</title>
        <authorList>
            <person name="Yang X."/>
            <person name="Wang Z."/>
            <person name="Zhang L."/>
            <person name="Hao G."/>
            <person name="Liu J."/>
            <person name="Yang Y."/>
        </authorList>
    </citation>
    <scope>NUCLEOTIDE SEQUENCE [LARGE SCALE GENOMIC DNA]</scope>
    <source>
        <strain evidence="1">Cfa_2016G</strain>
        <tissue evidence="1">Leaf</tissue>
    </source>
</reference>
<dbReference type="Proteomes" id="UP000327013">
    <property type="component" value="Unassembled WGS sequence"/>
</dbReference>
<gene>
    <name evidence="1" type="ORF">FH972_021015</name>
</gene>
<dbReference type="AlphaFoldDB" id="A0A5N6KNP1"/>
<organism evidence="1 2">
    <name type="scientific">Carpinus fangiana</name>
    <dbReference type="NCBI Taxonomy" id="176857"/>
    <lineage>
        <taxon>Eukaryota</taxon>
        <taxon>Viridiplantae</taxon>
        <taxon>Streptophyta</taxon>
        <taxon>Embryophyta</taxon>
        <taxon>Tracheophyta</taxon>
        <taxon>Spermatophyta</taxon>
        <taxon>Magnoliopsida</taxon>
        <taxon>eudicotyledons</taxon>
        <taxon>Gunneridae</taxon>
        <taxon>Pentapetalae</taxon>
        <taxon>rosids</taxon>
        <taxon>fabids</taxon>
        <taxon>Fagales</taxon>
        <taxon>Betulaceae</taxon>
        <taxon>Carpinus</taxon>
    </lineage>
</organism>
<evidence type="ECO:0000313" key="2">
    <source>
        <dbReference type="Proteomes" id="UP000327013"/>
    </source>
</evidence>
<comment type="caution">
    <text evidence="1">The sequence shown here is derived from an EMBL/GenBank/DDBJ whole genome shotgun (WGS) entry which is preliminary data.</text>
</comment>
<name>A0A5N6KNP1_9ROSI</name>
<sequence>MQTLEGGLEQAVDAVGAGDLQQRAQDLRGAEGVAEGGQGGGVEVVDEGADGGVGVGEVEQAGAVGGVEGVGRGGGAVDVEGAAVLALEGGRDGAGAGGGEDRGAAGCSGGGVGCAGRELGRDGEGGVARRVVGDAGAQRGDVVTVVQGCGAFAQQLCEVGAPAAGDYLGVDRHAFAAHGQDVHVGHVGDI</sequence>